<comment type="caution">
    <text evidence="1">The sequence shown here is derived from an EMBL/GenBank/DDBJ whole genome shotgun (WGS) entry which is preliminary data.</text>
</comment>
<gene>
    <name evidence="1" type="ORF">E3J62_10125</name>
</gene>
<dbReference type="InterPro" id="IPR010667">
    <property type="entry name" value="Phage_T4_Gp19"/>
</dbReference>
<dbReference type="Pfam" id="PF06841">
    <property type="entry name" value="Phage_T4_gp19"/>
    <property type="match status" value="1"/>
</dbReference>
<sequence length="298" mass="33238">MSPRDAGREGPYAFHLDNERSYGFVKSVSGGSPRTKTAVRSGLRTYSLRKRPVSRSYENFYVEAGMGAPLSLFQWVSATLKNGLVTRSGEVHSCDIEGKSLGVNQFFDAHIREITFPRLDASSTEAAFLSISIHPSGVRLQKGTGEEISAKSPAQERRINRSSFRVEMGNFQSQRIRQVEEIKWSLALTEDDAASDRFPEADPIEWTDVSNIKLVLPVTDAQDWLDWFYKVQSGDEQDYEVDGFVEWLSADNSVSLARIDLLGCGPVAIDMFGTESNQDAVAFIGVELYANSLRFKIN</sequence>
<reference evidence="1 2" key="1">
    <citation type="submission" date="2019-03" db="EMBL/GenBank/DDBJ databases">
        <title>Metabolic potential of uncultured bacteria and archaea associated with petroleum seepage in deep-sea sediments.</title>
        <authorList>
            <person name="Dong X."/>
            <person name="Hubert C."/>
        </authorList>
    </citation>
    <scope>NUCLEOTIDE SEQUENCE [LARGE SCALE GENOMIC DNA]</scope>
    <source>
        <strain evidence="1">E44_bin18</strain>
    </source>
</reference>
<proteinExistence type="predicted"/>
<name>A0A523UQ80_UNCT6</name>
<dbReference type="EMBL" id="SOJN01000123">
    <property type="protein sequence ID" value="TET44461.1"/>
    <property type="molecule type" value="Genomic_DNA"/>
</dbReference>
<protein>
    <submittedName>
        <fullName evidence="1">Uncharacterized protein</fullName>
    </submittedName>
</protein>
<dbReference type="AlphaFoldDB" id="A0A523UQ80"/>
<dbReference type="Proteomes" id="UP000315525">
    <property type="component" value="Unassembled WGS sequence"/>
</dbReference>
<dbReference type="GO" id="GO:0005198">
    <property type="term" value="F:structural molecule activity"/>
    <property type="evidence" value="ECO:0007669"/>
    <property type="project" value="InterPro"/>
</dbReference>
<organism evidence="1 2">
    <name type="scientific">candidate division TA06 bacterium</name>
    <dbReference type="NCBI Taxonomy" id="2250710"/>
    <lineage>
        <taxon>Bacteria</taxon>
        <taxon>Bacteria division TA06</taxon>
    </lineage>
</organism>
<accession>A0A523UQ80</accession>
<evidence type="ECO:0000313" key="2">
    <source>
        <dbReference type="Proteomes" id="UP000315525"/>
    </source>
</evidence>
<evidence type="ECO:0000313" key="1">
    <source>
        <dbReference type="EMBL" id="TET44461.1"/>
    </source>
</evidence>